<dbReference type="STRING" id="4155.A0A022RT28"/>
<dbReference type="KEGG" id="egt:105952685"/>
<organism evidence="2 3">
    <name type="scientific">Erythranthe guttata</name>
    <name type="common">Yellow monkey flower</name>
    <name type="synonym">Mimulus guttatus</name>
    <dbReference type="NCBI Taxonomy" id="4155"/>
    <lineage>
        <taxon>Eukaryota</taxon>
        <taxon>Viridiplantae</taxon>
        <taxon>Streptophyta</taxon>
        <taxon>Embryophyta</taxon>
        <taxon>Tracheophyta</taxon>
        <taxon>Spermatophyta</taxon>
        <taxon>Magnoliopsida</taxon>
        <taxon>eudicotyledons</taxon>
        <taxon>Gunneridae</taxon>
        <taxon>Pentapetalae</taxon>
        <taxon>asterids</taxon>
        <taxon>lamiids</taxon>
        <taxon>Lamiales</taxon>
        <taxon>Phrymaceae</taxon>
        <taxon>Erythranthe</taxon>
    </lineage>
</organism>
<accession>A0A022RT28</accession>
<dbReference type="OMA" id="QMHNPEN"/>
<evidence type="ECO:0000313" key="3">
    <source>
        <dbReference type="Proteomes" id="UP000030748"/>
    </source>
</evidence>
<dbReference type="AlphaFoldDB" id="A0A022RT28"/>
<feature type="region of interest" description="Disordered" evidence="1">
    <location>
        <begin position="94"/>
        <end position="129"/>
    </location>
</feature>
<reference evidence="2 3" key="1">
    <citation type="journal article" date="2013" name="Proc. Natl. Acad. Sci. U.S.A.">
        <title>Fine-scale variation in meiotic recombination in Mimulus inferred from population shotgun sequencing.</title>
        <authorList>
            <person name="Hellsten U."/>
            <person name="Wright K.M."/>
            <person name="Jenkins J."/>
            <person name="Shu S."/>
            <person name="Yuan Y."/>
            <person name="Wessler S.R."/>
            <person name="Schmutz J."/>
            <person name="Willis J.H."/>
            <person name="Rokhsar D.S."/>
        </authorList>
    </citation>
    <scope>NUCLEOTIDE SEQUENCE [LARGE SCALE GENOMIC DNA]</scope>
    <source>
        <strain evidence="3">cv. DUN x IM62</strain>
    </source>
</reference>
<evidence type="ECO:0000256" key="1">
    <source>
        <dbReference type="SAM" id="MobiDB-lite"/>
    </source>
</evidence>
<evidence type="ECO:0008006" key="4">
    <source>
        <dbReference type="Google" id="ProtNLM"/>
    </source>
</evidence>
<dbReference type="Proteomes" id="UP000030748">
    <property type="component" value="Unassembled WGS sequence"/>
</dbReference>
<protein>
    <recommendedName>
        <fullName evidence="4">Mediator complex subunit 15 KIX domain-containing protein</fullName>
    </recommendedName>
</protein>
<name>A0A022RT28_ERYGU</name>
<evidence type="ECO:0000313" key="2">
    <source>
        <dbReference type="EMBL" id="EYU42070.1"/>
    </source>
</evidence>
<feature type="compositionally biased region" description="Polar residues" evidence="1">
    <location>
        <begin position="94"/>
        <end position="108"/>
    </location>
</feature>
<gene>
    <name evidence="2" type="ORF">MIMGU_mgv1a016248mg</name>
</gene>
<dbReference type="EMBL" id="KI630316">
    <property type="protein sequence ID" value="EYU42070.1"/>
    <property type="molecule type" value="Genomic_DNA"/>
</dbReference>
<feature type="compositionally biased region" description="Low complexity" evidence="1">
    <location>
        <begin position="117"/>
        <end position="129"/>
    </location>
</feature>
<feature type="region of interest" description="Disordered" evidence="1">
    <location>
        <begin position="1"/>
        <end position="24"/>
    </location>
</feature>
<dbReference type="PhylomeDB" id="A0A022RT28"/>
<dbReference type="OrthoDB" id="1751500at2759"/>
<sequence length="129" mass="14432">MVPGLPLQAGDPVTTQMHNPENGGTRKYMQLKVLEFLLNRRQQTREVPKKKMEDLVRRLEEGLYKTATTKDEYLNLETLGSRLSVLVKPLITSSHNQQNYSASTSTMIPTPEFQEIGSSSFVGSSSMDG</sequence>
<dbReference type="eggNOG" id="KOG1778">
    <property type="taxonomic scope" value="Eukaryota"/>
</dbReference>
<proteinExistence type="predicted"/>
<keyword evidence="3" id="KW-1185">Reference proteome</keyword>